<dbReference type="Proteomes" id="UP000054567">
    <property type="component" value="Unassembled WGS sequence"/>
</dbReference>
<dbReference type="AlphaFoldDB" id="A0A0J6FHK3"/>
<dbReference type="VEuPathDB" id="FungiDB:CPAG_05184"/>
<dbReference type="EMBL" id="DS268111">
    <property type="protein sequence ID" value="KMM68860.1"/>
    <property type="molecule type" value="Genomic_DNA"/>
</dbReference>
<organism evidence="1 2">
    <name type="scientific">Coccidioides posadasii RMSCC 3488</name>
    <dbReference type="NCBI Taxonomy" id="454284"/>
    <lineage>
        <taxon>Eukaryota</taxon>
        <taxon>Fungi</taxon>
        <taxon>Dikarya</taxon>
        <taxon>Ascomycota</taxon>
        <taxon>Pezizomycotina</taxon>
        <taxon>Eurotiomycetes</taxon>
        <taxon>Eurotiomycetidae</taxon>
        <taxon>Onygenales</taxon>
        <taxon>Onygenaceae</taxon>
        <taxon>Coccidioides</taxon>
    </lineage>
</organism>
<name>A0A0J6FHK3_COCPO</name>
<evidence type="ECO:0000313" key="2">
    <source>
        <dbReference type="Proteomes" id="UP000054567"/>
    </source>
</evidence>
<reference evidence="2" key="3">
    <citation type="journal article" date="2010" name="Genome Res.">
        <title>Population genomic sequencing of Coccidioides fungi reveals recent hybridization and transposon control.</title>
        <authorList>
            <person name="Neafsey D.E."/>
            <person name="Barker B.M."/>
            <person name="Sharpton T.J."/>
            <person name="Stajich J.E."/>
            <person name="Park D.J."/>
            <person name="Whiston E."/>
            <person name="Hung C.-Y."/>
            <person name="McMahan C."/>
            <person name="White J."/>
            <person name="Sykes S."/>
            <person name="Heiman D."/>
            <person name="Young S."/>
            <person name="Zeng Q."/>
            <person name="Abouelleil A."/>
            <person name="Aftuck L."/>
            <person name="Bessette D."/>
            <person name="Brown A."/>
            <person name="FitzGerald M."/>
            <person name="Lui A."/>
            <person name="Macdonald J.P."/>
            <person name="Priest M."/>
            <person name="Orbach M.J."/>
            <person name="Galgiani J.N."/>
            <person name="Kirkland T.N."/>
            <person name="Cole G.T."/>
            <person name="Birren B.W."/>
            <person name="Henn M.R."/>
            <person name="Taylor J.W."/>
            <person name="Rounsley S.D."/>
        </authorList>
    </citation>
    <scope>NUCLEOTIDE SEQUENCE [LARGE SCALE GENOMIC DNA]</scope>
    <source>
        <strain evidence="2">RMSCC 3488</strain>
    </source>
</reference>
<accession>A0A0J6FHK3</accession>
<reference evidence="2" key="2">
    <citation type="journal article" date="2009" name="Genome Res.">
        <title>Comparative genomic analyses of the human fungal pathogens Coccidioides and their relatives.</title>
        <authorList>
            <person name="Sharpton T.J."/>
            <person name="Stajich J.E."/>
            <person name="Rounsley S.D."/>
            <person name="Gardner M.J."/>
            <person name="Wortman J.R."/>
            <person name="Jordar V.S."/>
            <person name="Maiti R."/>
            <person name="Kodira C.D."/>
            <person name="Neafsey D.E."/>
            <person name="Zeng Q."/>
            <person name="Hung C.-Y."/>
            <person name="McMahan C."/>
            <person name="Muszewska A."/>
            <person name="Grynberg M."/>
            <person name="Mandel M.A."/>
            <person name="Kellner E.M."/>
            <person name="Barker B.M."/>
            <person name="Galgiani J.N."/>
            <person name="Orbach M.J."/>
            <person name="Kirkland T.N."/>
            <person name="Cole G.T."/>
            <person name="Henn M.R."/>
            <person name="Birren B.W."/>
            <person name="Taylor J.W."/>
        </authorList>
    </citation>
    <scope>NUCLEOTIDE SEQUENCE [LARGE SCALE GENOMIC DNA]</scope>
    <source>
        <strain evidence="2">RMSCC 3488</strain>
    </source>
</reference>
<protein>
    <submittedName>
        <fullName evidence="1">Uncharacterized protein</fullName>
    </submittedName>
</protein>
<gene>
    <name evidence="1" type="ORF">CPAG_05184</name>
</gene>
<reference evidence="1 2" key="1">
    <citation type="submission" date="2007-06" db="EMBL/GenBank/DDBJ databases">
        <title>The Genome Sequence of Coccidioides posadasii RMSCC_3488.</title>
        <authorList>
            <consortium name="Coccidioides Genome Resources Consortium"/>
            <consortium name="The Broad Institute Genome Sequencing Platform"/>
            <person name="Henn M.R."/>
            <person name="Sykes S."/>
            <person name="Young S."/>
            <person name="Jaffe D."/>
            <person name="Berlin A."/>
            <person name="Alvarez P."/>
            <person name="Butler J."/>
            <person name="Gnerre S."/>
            <person name="Grabherr M."/>
            <person name="Mauceli E."/>
            <person name="Brockman W."/>
            <person name="Kodira C."/>
            <person name="Alvarado L."/>
            <person name="Zeng Q."/>
            <person name="Crawford M."/>
            <person name="Antoine C."/>
            <person name="Devon K."/>
            <person name="Galgiani J."/>
            <person name="Orsborn K."/>
            <person name="Lewis M.L."/>
            <person name="Nusbaum C."/>
            <person name="Galagan J."/>
            <person name="Birren B."/>
        </authorList>
    </citation>
    <scope>NUCLEOTIDE SEQUENCE [LARGE SCALE GENOMIC DNA]</scope>
    <source>
        <strain evidence="1 2">RMSCC 3488</strain>
    </source>
</reference>
<evidence type="ECO:0000313" key="1">
    <source>
        <dbReference type="EMBL" id="KMM68860.1"/>
    </source>
</evidence>
<proteinExistence type="predicted"/>
<sequence length="68" mass="7727">MESLRYLCNRYVHNILLDRINKFSTHVEPRFPIPPPLKGSDYVHTTCDVFSSASLYDQPTAATMTLGP</sequence>